<evidence type="ECO:0000313" key="2">
    <source>
        <dbReference type="Proteomes" id="UP000472270"/>
    </source>
</evidence>
<keyword evidence="2" id="KW-1185">Reference proteome</keyword>
<dbReference type="Proteomes" id="UP000472270">
    <property type="component" value="Unassembled WGS sequence"/>
</dbReference>
<reference evidence="1" key="2">
    <citation type="submission" date="2025-09" db="UniProtKB">
        <authorList>
            <consortium name="Ensembl"/>
        </authorList>
    </citation>
    <scope>IDENTIFICATION</scope>
</reference>
<evidence type="ECO:0000313" key="1">
    <source>
        <dbReference type="Ensembl" id="ENSSRHP00000080362.1"/>
    </source>
</evidence>
<dbReference type="AlphaFoldDB" id="A0A673LUE3"/>
<sequence>MNMTRKSRRPMLNNAGSDIIKAKSNVLIPLAARISLRTRPILASRITRNRVGDTKYFSIIRILVKCSRWKCVYGEKLEREIGMRTFKDF</sequence>
<reference evidence="1" key="1">
    <citation type="submission" date="2025-08" db="UniProtKB">
        <authorList>
            <consortium name="Ensembl"/>
        </authorList>
    </citation>
    <scope>IDENTIFICATION</scope>
</reference>
<accession>A0A673LUE3</accession>
<name>A0A673LUE3_9TELE</name>
<protein>
    <submittedName>
        <fullName evidence="1">Uncharacterized protein</fullName>
    </submittedName>
</protein>
<organism evidence="1 2">
    <name type="scientific">Sinocyclocheilus rhinocerous</name>
    <dbReference type="NCBI Taxonomy" id="307959"/>
    <lineage>
        <taxon>Eukaryota</taxon>
        <taxon>Metazoa</taxon>
        <taxon>Chordata</taxon>
        <taxon>Craniata</taxon>
        <taxon>Vertebrata</taxon>
        <taxon>Euteleostomi</taxon>
        <taxon>Actinopterygii</taxon>
        <taxon>Neopterygii</taxon>
        <taxon>Teleostei</taxon>
        <taxon>Ostariophysi</taxon>
        <taxon>Cypriniformes</taxon>
        <taxon>Cyprinidae</taxon>
        <taxon>Cyprininae</taxon>
        <taxon>Sinocyclocheilus</taxon>
    </lineage>
</organism>
<dbReference type="Ensembl" id="ENSSRHT00000082542.1">
    <property type="protein sequence ID" value="ENSSRHP00000080362.1"/>
    <property type="gene ID" value="ENSSRHG00000039833.1"/>
</dbReference>
<proteinExistence type="predicted"/>